<evidence type="ECO:0000313" key="1">
    <source>
        <dbReference type="EMBL" id="ABQ07518.1"/>
    </source>
</evidence>
<dbReference type="RefSeq" id="WP_012026484.1">
    <property type="nucleotide sequence ID" value="NC_009441.1"/>
</dbReference>
<organism evidence="1 2">
    <name type="scientific">Flavobacterium johnsoniae (strain ATCC 17061 / DSM 2064 / JCM 8514 / BCRC 14874 / CCUG 350202 / NBRC 14942 / NCIMB 11054 / UW101)</name>
    <name type="common">Cytophaga johnsonae</name>
    <dbReference type="NCBI Taxonomy" id="376686"/>
    <lineage>
        <taxon>Bacteria</taxon>
        <taxon>Pseudomonadati</taxon>
        <taxon>Bacteroidota</taxon>
        <taxon>Flavobacteriia</taxon>
        <taxon>Flavobacteriales</taxon>
        <taxon>Flavobacteriaceae</taxon>
        <taxon>Flavobacterium</taxon>
    </lineage>
</organism>
<name>A5FB97_FLAJ1</name>
<dbReference type="Proteomes" id="UP000006694">
    <property type="component" value="Chromosome"/>
</dbReference>
<reference evidence="1 2" key="1">
    <citation type="journal article" date="2009" name="Appl. Environ. Microbiol.">
        <title>Novel features of the polysaccharide-digesting gliding bacterium Flavobacterium johnsoniae as revealed by genome sequence analysis.</title>
        <authorList>
            <person name="McBride M.J."/>
            <person name="Xie G."/>
            <person name="Martens E.C."/>
            <person name="Lapidus A."/>
            <person name="Henrissat B."/>
            <person name="Rhodes R.G."/>
            <person name="Goltsman E."/>
            <person name="Wang W."/>
            <person name="Xu J."/>
            <person name="Hunnicutt D.W."/>
            <person name="Staroscik A.M."/>
            <person name="Hoover T.R."/>
            <person name="Cheng Y.Q."/>
            <person name="Stein J.L."/>
        </authorList>
    </citation>
    <scope>NUCLEOTIDE SEQUENCE [LARGE SCALE GENOMIC DNA]</scope>
    <source>
        <strain evidence="2">ATCC 17061 / DSM 2064 / JCM 8514 / BCRC 14874 / CCUG 350202 / NBRC 14942 / NCIMB 11054 / UW101</strain>
    </source>
</reference>
<sequence>MSITNMSHVEKIFLEIIEKSIKPISTKIGQEAKKSISLTVFLLSKKQSLFDAYNINEQIENYEEVKGEVRIIFNKFSVPLRFELEAIFKPSSFESGFSGFSIRGNVKNEDDALIVTLTGRSNRYNVWNWYGNFSRE</sequence>
<gene>
    <name evidence="1" type="ordered locus">Fjoh_4519</name>
</gene>
<dbReference type="AlphaFoldDB" id="A5FB97"/>
<dbReference type="OrthoDB" id="10009031at2"/>
<dbReference type="STRING" id="376686.Fjoh_4519"/>
<dbReference type="GeneID" id="31767442"/>
<protein>
    <submittedName>
        <fullName evidence="1">Uncharacterized protein</fullName>
    </submittedName>
</protein>
<dbReference type="EMBL" id="CP000685">
    <property type="protein sequence ID" value="ABQ07518.1"/>
    <property type="molecule type" value="Genomic_DNA"/>
</dbReference>
<evidence type="ECO:0000313" key="2">
    <source>
        <dbReference type="Proteomes" id="UP000006694"/>
    </source>
</evidence>
<keyword evidence="2" id="KW-1185">Reference proteome</keyword>
<dbReference type="HOGENOM" id="CLU_1872376_0_0_10"/>
<dbReference type="KEGG" id="fjo:Fjoh_4519"/>
<proteinExistence type="predicted"/>
<accession>A5FB97</accession>